<organism evidence="8 9">
    <name type="scientific">Penicilliopsis zonata CBS 506.65</name>
    <dbReference type="NCBI Taxonomy" id="1073090"/>
    <lineage>
        <taxon>Eukaryota</taxon>
        <taxon>Fungi</taxon>
        <taxon>Dikarya</taxon>
        <taxon>Ascomycota</taxon>
        <taxon>Pezizomycotina</taxon>
        <taxon>Eurotiomycetes</taxon>
        <taxon>Eurotiomycetidae</taxon>
        <taxon>Eurotiales</taxon>
        <taxon>Aspergillaceae</taxon>
        <taxon>Penicilliopsis</taxon>
    </lineage>
</organism>
<comment type="catalytic activity">
    <reaction evidence="4">
        <text>a secondary aliphatic amine + O2 + H2O = a primary amine + an aldehyde + H2O2</text>
        <dbReference type="Rhea" id="RHEA:26414"/>
        <dbReference type="ChEBI" id="CHEBI:15377"/>
        <dbReference type="ChEBI" id="CHEBI:15379"/>
        <dbReference type="ChEBI" id="CHEBI:16240"/>
        <dbReference type="ChEBI" id="CHEBI:17478"/>
        <dbReference type="ChEBI" id="CHEBI:58855"/>
        <dbReference type="ChEBI" id="CHEBI:65296"/>
        <dbReference type="EC" id="1.4.3.4"/>
    </reaction>
</comment>
<name>A0A1L9SDQ0_9EURO</name>
<dbReference type="PANTHER" id="PTHR43563">
    <property type="entry name" value="AMINE OXIDASE"/>
    <property type="match status" value="1"/>
</dbReference>
<dbReference type="RefSeq" id="XP_022579724.1">
    <property type="nucleotide sequence ID" value="XM_022723371.1"/>
</dbReference>
<dbReference type="InterPro" id="IPR050703">
    <property type="entry name" value="Flavin_MAO"/>
</dbReference>
<evidence type="ECO:0000256" key="3">
    <source>
        <dbReference type="ARBA" id="ARBA00023002"/>
    </source>
</evidence>
<dbReference type="OrthoDB" id="5046242at2759"/>
<keyword evidence="6" id="KW-0274">FAD</keyword>
<evidence type="ECO:0000259" key="7">
    <source>
        <dbReference type="Pfam" id="PF01593"/>
    </source>
</evidence>
<dbReference type="SUPFAM" id="SSF55298">
    <property type="entry name" value="YjgF-like"/>
    <property type="match status" value="1"/>
</dbReference>
<dbReference type="Pfam" id="PF01593">
    <property type="entry name" value="Amino_oxidase"/>
    <property type="match status" value="1"/>
</dbReference>
<dbReference type="EMBL" id="KV878345">
    <property type="protein sequence ID" value="OJJ45214.1"/>
    <property type="molecule type" value="Genomic_DNA"/>
</dbReference>
<sequence>MAQVSLSTGQALHISSPPQAPISAQVPADYDSQVLLALLNLHQALLAAGTGVAAIAQLTLYTTAGDVEQRRHHHHLQRFLRSHRPVVTVVPVPQLEKAEWQVLITAQASGPAPALPRDVSGPEDNKVWDVVVIGAGLAGLAAADQLVQAGLSVQVLEARDRVGGRTWSEPLAANPAAVVDIGASWLNEANQTSLSRLARRVGVEFIEQNTAGNCLTQDSAGAMHTFAYGALPFDAATQAHLGEIRDIVEADCQQLDAADPQHDELDSLTFLAYLQRHNASPTAIATCSIWTRAMLGQEPQDVSALYFLHHCKSGGGLLQMRSDRAGGGQHLRVRQGTQAISKAVAAGLPAGTLRLGAPVTAIDQSRPRCVRVQTADGTTVQASRVISAIPSPVLRTIAFTPALPSRKQLLLDSYSYGYFTKAMLVFKTPFWVDRGFCGLAQSFTGPASIIRDCSSPADAGWVLTCFLCGDSGRRWSLLDDTQRVDALLDQVGALYNDPELVRSQYLTTVTHNWSAEQYSGFGCPCPSLAPGVLSAAGDVLRESFGRVHFAGTETSVHWKGFMEGAVRSGEREAEQVKKFFS</sequence>
<feature type="binding site" evidence="5">
    <location>
        <begin position="157"/>
        <end position="158"/>
    </location>
    <ligand>
        <name>FAD</name>
        <dbReference type="ChEBI" id="CHEBI:57692"/>
    </ligand>
</feature>
<dbReference type="InterPro" id="IPR002937">
    <property type="entry name" value="Amino_oxidase"/>
</dbReference>
<feature type="binding site" evidence="5">
    <location>
        <position position="359"/>
    </location>
    <ligand>
        <name>FAD</name>
        <dbReference type="ChEBI" id="CHEBI:57692"/>
    </ligand>
</feature>
<evidence type="ECO:0000313" key="8">
    <source>
        <dbReference type="EMBL" id="OJJ45214.1"/>
    </source>
</evidence>
<dbReference type="Proteomes" id="UP000184188">
    <property type="component" value="Unassembled WGS sequence"/>
</dbReference>
<proteinExistence type="inferred from homology"/>
<comment type="cofactor">
    <cofactor evidence="1 6">
        <name>FAD</name>
        <dbReference type="ChEBI" id="CHEBI:57692"/>
    </cofactor>
</comment>
<keyword evidence="9" id="KW-1185">Reference proteome</keyword>
<dbReference type="SUPFAM" id="SSF54373">
    <property type="entry name" value="FAD-linked reductases, C-terminal domain"/>
    <property type="match status" value="1"/>
</dbReference>
<evidence type="ECO:0000256" key="1">
    <source>
        <dbReference type="ARBA" id="ARBA00001974"/>
    </source>
</evidence>
<dbReference type="Gene3D" id="3.90.660.10">
    <property type="match status" value="1"/>
</dbReference>
<evidence type="ECO:0000256" key="5">
    <source>
        <dbReference type="PIRSR" id="PIRSR601613-1"/>
    </source>
</evidence>
<feature type="binding site" evidence="5">
    <location>
        <position position="553"/>
    </location>
    <ligand>
        <name>FAD</name>
        <dbReference type="ChEBI" id="CHEBI:57692"/>
    </ligand>
</feature>
<dbReference type="Gene3D" id="3.30.1330.40">
    <property type="entry name" value="RutC-like"/>
    <property type="match status" value="1"/>
</dbReference>
<feature type="domain" description="Amine oxidase" evidence="7">
    <location>
        <begin position="137"/>
        <end position="576"/>
    </location>
</feature>
<dbReference type="EC" id="1.4.3.-" evidence="6"/>
<evidence type="ECO:0000313" key="9">
    <source>
        <dbReference type="Proteomes" id="UP000184188"/>
    </source>
</evidence>
<dbReference type="PRINTS" id="PR00757">
    <property type="entry name" value="AMINEOXDASEF"/>
</dbReference>
<dbReference type="SUPFAM" id="SSF51905">
    <property type="entry name" value="FAD/NAD(P)-binding domain"/>
    <property type="match status" value="1"/>
</dbReference>
<dbReference type="InterPro" id="IPR035959">
    <property type="entry name" value="RutC-like_sf"/>
</dbReference>
<dbReference type="GO" id="GO:0097621">
    <property type="term" value="F:monoamine oxidase activity"/>
    <property type="evidence" value="ECO:0007669"/>
    <property type="project" value="UniProtKB-EC"/>
</dbReference>
<dbReference type="STRING" id="1073090.A0A1L9SDQ0"/>
<dbReference type="InterPro" id="IPR036188">
    <property type="entry name" value="FAD/NAD-bd_sf"/>
</dbReference>
<keyword evidence="3 6" id="KW-0560">Oxidoreductase</keyword>
<evidence type="ECO:0000256" key="2">
    <source>
        <dbReference type="ARBA" id="ARBA00005995"/>
    </source>
</evidence>
<dbReference type="VEuPathDB" id="FungiDB:ASPZODRAFT_133839"/>
<dbReference type="Gene3D" id="3.50.50.60">
    <property type="entry name" value="FAD/NAD(P)-binding domain"/>
    <property type="match status" value="1"/>
</dbReference>
<dbReference type="PANTHER" id="PTHR43563:SF14">
    <property type="entry name" value="AMINE OXIDASE"/>
    <property type="match status" value="1"/>
</dbReference>
<accession>A0A1L9SDQ0</accession>
<reference evidence="9" key="1">
    <citation type="journal article" date="2017" name="Genome Biol.">
        <title>Comparative genomics reveals high biological diversity and specific adaptations in the industrially and medically important fungal genus Aspergillus.</title>
        <authorList>
            <person name="de Vries R.P."/>
            <person name="Riley R."/>
            <person name="Wiebenga A."/>
            <person name="Aguilar-Osorio G."/>
            <person name="Amillis S."/>
            <person name="Uchima C.A."/>
            <person name="Anderluh G."/>
            <person name="Asadollahi M."/>
            <person name="Askin M."/>
            <person name="Barry K."/>
            <person name="Battaglia E."/>
            <person name="Bayram O."/>
            <person name="Benocci T."/>
            <person name="Braus-Stromeyer S.A."/>
            <person name="Caldana C."/>
            <person name="Canovas D."/>
            <person name="Cerqueira G.C."/>
            <person name="Chen F."/>
            <person name="Chen W."/>
            <person name="Choi C."/>
            <person name="Clum A."/>
            <person name="Dos Santos R.A."/>
            <person name="Damasio A.R."/>
            <person name="Diallinas G."/>
            <person name="Emri T."/>
            <person name="Fekete E."/>
            <person name="Flipphi M."/>
            <person name="Freyberg S."/>
            <person name="Gallo A."/>
            <person name="Gournas C."/>
            <person name="Habgood R."/>
            <person name="Hainaut M."/>
            <person name="Harispe M.L."/>
            <person name="Henrissat B."/>
            <person name="Hilden K.S."/>
            <person name="Hope R."/>
            <person name="Hossain A."/>
            <person name="Karabika E."/>
            <person name="Karaffa L."/>
            <person name="Karanyi Z."/>
            <person name="Krasevec N."/>
            <person name="Kuo A."/>
            <person name="Kusch H."/>
            <person name="LaButti K."/>
            <person name="Lagendijk E.L."/>
            <person name="Lapidus A."/>
            <person name="Levasseur A."/>
            <person name="Lindquist E."/>
            <person name="Lipzen A."/>
            <person name="Logrieco A.F."/>
            <person name="MacCabe A."/>
            <person name="Maekelae M.R."/>
            <person name="Malavazi I."/>
            <person name="Melin P."/>
            <person name="Meyer V."/>
            <person name="Mielnichuk N."/>
            <person name="Miskei M."/>
            <person name="Molnar A.P."/>
            <person name="Mule G."/>
            <person name="Ngan C.Y."/>
            <person name="Orejas M."/>
            <person name="Orosz E."/>
            <person name="Ouedraogo J.P."/>
            <person name="Overkamp K.M."/>
            <person name="Park H.-S."/>
            <person name="Perrone G."/>
            <person name="Piumi F."/>
            <person name="Punt P.J."/>
            <person name="Ram A.F."/>
            <person name="Ramon A."/>
            <person name="Rauscher S."/>
            <person name="Record E."/>
            <person name="Riano-Pachon D.M."/>
            <person name="Robert V."/>
            <person name="Roehrig J."/>
            <person name="Ruller R."/>
            <person name="Salamov A."/>
            <person name="Salih N.S."/>
            <person name="Samson R.A."/>
            <person name="Sandor E."/>
            <person name="Sanguinetti M."/>
            <person name="Schuetze T."/>
            <person name="Sepcic K."/>
            <person name="Shelest E."/>
            <person name="Sherlock G."/>
            <person name="Sophianopoulou V."/>
            <person name="Squina F.M."/>
            <person name="Sun H."/>
            <person name="Susca A."/>
            <person name="Todd R.B."/>
            <person name="Tsang A."/>
            <person name="Unkles S.E."/>
            <person name="van de Wiele N."/>
            <person name="van Rossen-Uffink D."/>
            <person name="Oliveira J.V."/>
            <person name="Vesth T.C."/>
            <person name="Visser J."/>
            <person name="Yu J.-H."/>
            <person name="Zhou M."/>
            <person name="Andersen M.R."/>
            <person name="Archer D.B."/>
            <person name="Baker S.E."/>
            <person name="Benoit I."/>
            <person name="Brakhage A.A."/>
            <person name="Braus G.H."/>
            <person name="Fischer R."/>
            <person name="Frisvad J.C."/>
            <person name="Goldman G.H."/>
            <person name="Houbraken J."/>
            <person name="Oakley B."/>
            <person name="Pocsi I."/>
            <person name="Scazzocchio C."/>
            <person name="Seiboth B."/>
            <person name="vanKuyk P.A."/>
            <person name="Wortman J."/>
            <person name="Dyer P.S."/>
            <person name="Grigoriev I.V."/>
        </authorList>
    </citation>
    <scope>NUCLEOTIDE SEQUENCE [LARGE SCALE GENOMIC DNA]</scope>
    <source>
        <strain evidence="9">CBS 506.65</strain>
    </source>
</reference>
<dbReference type="AlphaFoldDB" id="A0A1L9SDQ0"/>
<evidence type="ECO:0000256" key="6">
    <source>
        <dbReference type="RuleBase" id="RU362067"/>
    </source>
</evidence>
<gene>
    <name evidence="8" type="ORF">ASPZODRAFT_133839</name>
</gene>
<dbReference type="Gene3D" id="1.10.405.10">
    <property type="entry name" value="Guanine Nucleotide Dissociation Inhibitor, domain 1"/>
    <property type="match status" value="1"/>
</dbReference>
<feature type="binding site" evidence="5">
    <location>
        <position position="466"/>
    </location>
    <ligand>
        <name>substrate</name>
    </ligand>
</feature>
<keyword evidence="6" id="KW-0285">Flavoprotein</keyword>
<dbReference type="InterPro" id="IPR001613">
    <property type="entry name" value="Flavin_amine_oxidase"/>
</dbReference>
<dbReference type="GeneID" id="34609836"/>
<comment type="similarity">
    <text evidence="2 6">Belongs to the flavin monoamine oxidase family.</text>
</comment>
<evidence type="ECO:0000256" key="4">
    <source>
        <dbReference type="ARBA" id="ARBA00048448"/>
    </source>
</evidence>
<protein>
    <recommendedName>
        <fullName evidence="6">Amine oxidase</fullName>
        <ecNumber evidence="6">1.4.3.-</ecNumber>
    </recommendedName>
</protein>